<sequence>MKTTGSALLRLIAGALLVAAFSAHGQTLDLAQAPDDPPLPYTAGWSQPFAVTGSDGMPAWLSFATSYDRRDWSGSLEAFPLVATPAGTEWRPAWSSAARMDAPDFDPARRTVLSHDGARGVAFRWRSLSVAQQAALAAGQGEAAGQRRLDFVRGAHSAEAAQGGPLRDRIRSGDGSRFRQGDMVHARPWFVAGHAGPKDARPAMVYAGGNDGMLHGFDALTGTERLAYVPAGVLPRLREFGEAGWRHRYLVDGHAFAARAGEATMLVGTAGAGAKGYFVLDISQPQNFSEAAAGRIVLADTTQGDDPDIGHMVSEPSTDAGGAVAGQIALLHGGRWAAVLGNGFGSTRQMPVLLLQYLDKGRELRRLAPACPALPAPAAGKARATAWPRRC</sequence>
<evidence type="ECO:0000313" key="5">
    <source>
        <dbReference type="EMBL" id="QHI96630.1"/>
    </source>
</evidence>
<keyword evidence="3" id="KW-0732">Signal</keyword>
<evidence type="ECO:0000256" key="1">
    <source>
        <dbReference type="ARBA" id="ARBA00022723"/>
    </source>
</evidence>
<accession>A0A857IYJ6</accession>
<gene>
    <name evidence="5" type="ORF">GT347_00615</name>
</gene>
<dbReference type="AlphaFoldDB" id="A0A857IYJ6"/>
<dbReference type="Proteomes" id="UP000464787">
    <property type="component" value="Chromosome"/>
</dbReference>
<evidence type="ECO:0000256" key="2">
    <source>
        <dbReference type="ARBA" id="ARBA00022837"/>
    </source>
</evidence>
<evidence type="ECO:0000256" key="3">
    <source>
        <dbReference type="SAM" id="SignalP"/>
    </source>
</evidence>
<keyword evidence="1" id="KW-0479">Metal-binding</keyword>
<feature type="signal peptide" evidence="3">
    <location>
        <begin position="1"/>
        <end position="25"/>
    </location>
</feature>
<name>A0A857IYJ6_9BURK</name>
<dbReference type="GO" id="GO:0046872">
    <property type="term" value="F:metal ion binding"/>
    <property type="evidence" value="ECO:0007669"/>
    <property type="project" value="UniProtKB-KW"/>
</dbReference>
<keyword evidence="6" id="KW-1185">Reference proteome</keyword>
<dbReference type="EMBL" id="CP047650">
    <property type="protein sequence ID" value="QHI96630.1"/>
    <property type="molecule type" value="Genomic_DNA"/>
</dbReference>
<feature type="domain" description="PilY1 beta-propeller" evidence="4">
    <location>
        <begin position="197"/>
        <end position="347"/>
    </location>
</feature>
<organism evidence="5 6">
    <name type="scientific">Xylophilus rhododendri</name>
    <dbReference type="NCBI Taxonomy" id="2697032"/>
    <lineage>
        <taxon>Bacteria</taxon>
        <taxon>Pseudomonadati</taxon>
        <taxon>Pseudomonadota</taxon>
        <taxon>Betaproteobacteria</taxon>
        <taxon>Burkholderiales</taxon>
        <taxon>Xylophilus</taxon>
    </lineage>
</organism>
<dbReference type="RefSeq" id="WP_160550148.1">
    <property type="nucleotide sequence ID" value="NZ_CP047650.1"/>
</dbReference>
<dbReference type="KEGG" id="xyk:GT347_00615"/>
<keyword evidence="2" id="KW-0106">Calcium</keyword>
<dbReference type="InterPro" id="IPR008707">
    <property type="entry name" value="B-propeller_PilY1"/>
</dbReference>
<dbReference type="Pfam" id="PF05567">
    <property type="entry name" value="T4P_PilY1"/>
    <property type="match status" value="1"/>
</dbReference>
<reference evidence="5 6" key="1">
    <citation type="submission" date="2020-01" db="EMBL/GenBank/DDBJ databases">
        <title>Genome sequencing of strain KACC 21265.</title>
        <authorList>
            <person name="Heo J."/>
            <person name="Kim S.-J."/>
            <person name="Kim J.-S."/>
            <person name="Hong S.-B."/>
            <person name="Kwon S.-W."/>
        </authorList>
    </citation>
    <scope>NUCLEOTIDE SEQUENCE [LARGE SCALE GENOMIC DNA]</scope>
    <source>
        <strain evidence="5 6">KACC 21265</strain>
    </source>
</reference>
<evidence type="ECO:0000313" key="6">
    <source>
        <dbReference type="Proteomes" id="UP000464787"/>
    </source>
</evidence>
<protein>
    <recommendedName>
        <fullName evidence="4">PilY1 beta-propeller domain-containing protein</fullName>
    </recommendedName>
</protein>
<feature type="chain" id="PRO_5032524158" description="PilY1 beta-propeller domain-containing protein" evidence="3">
    <location>
        <begin position="26"/>
        <end position="391"/>
    </location>
</feature>
<evidence type="ECO:0000259" key="4">
    <source>
        <dbReference type="Pfam" id="PF05567"/>
    </source>
</evidence>
<proteinExistence type="predicted"/>